<dbReference type="EMBL" id="MCGE01000011">
    <property type="protein sequence ID" value="ORZ16360.1"/>
    <property type="molecule type" value="Genomic_DNA"/>
</dbReference>
<dbReference type="Gene3D" id="1.10.472.10">
    <property type="entry name" value="Cyclin-like"/>
    <property type="match status" value="2"/>
</dbReference>
<dbReference type="SUPFAM" id="SSF47954">
    <property type="entry name" value="Cyclin-like"/>
    <property type="match status" value="2"/>
</dbReference>
<accession>A0A1X2IH26</accession>
<keyword evidence="4" id="KW-1185">Reference proteome</keyword>
<comment type="similarity">
    <text evidence="1">Belongs to the cyclin family.</text>
</comment>
<keyword evidence="1" id="KW-0195">Cyclin</keyword>
<reference evidence="3 4" key="1">
    <citation type="submission" date="2016-07" db="EMBL/GenBank/DDBJ databases">
        <title>Pervasive Adenine N6-methylation of Active Genes in Fungi.</title>
        <authorList>
            <consortium name="DOE Joint Genome Institute"/>
            <person name="Mondo S.J."/>
            <person name="Dannebaum R.O."/>
            <person name="Kuo R.C."/>
            <person name="Labutti K."/>
            <person name="Haridas S."/>
            <person name="Kuo A."/>
            <person name="Salamov A."/>
            <person name="Ahrendt S.R."/>
            <person name="Lipzen A."/>
            <person name="Sullivan W."/>
            <person name="Andreopoulos W.B."/>
            <person name="Clum A."/>
            <person name="Lindquist E."/>
            <person name="Daum C."/>
            <person name="Ramamoorthy G.K."/>
            <person name="Gryganskyi A."/>
            <person name="Culley D."/>
            <person name="Magnuson J.K."/>
            <person name="James T.Y."/>
            <person name="O'Malley M.A."/>
            <person name="Stajich J.E."/>
            <person name="Spatafora J.W."/>
            <person name="Visel A."/>
            <person name="Grigoriev I.V."/>
        </authorList>
    </citation>
    <scope>NUCLEOTIDE SEQUENCE [LARGE SCALE GENOMIC DNA]</scope>
    <source>
        <strain evidence="3 4">NRRL 1336</strain>
    </source>
</reference>
<dbReference type="GO" id="GO:0016538">
    <property type="term" value="F:cyclin-dependent protein serine/threonine kinase regulator activity"/>
    <property type="evidence" value="ECO:0007669"/>
    <property type="project" value="InterPro"/>
</dbReference>
<dbReference type="AlphaFoldDB" id="A0A1X2IH26"/>
<dbReference type="InterPro" id="IPR036915">
    <property type="entry name" value="Cyclin-like_sf"/>
</dbReference>
<dbReference type="InterPro" id="IPR043198">
    <property type="entry name" value="Cyclin/Ssn8"/>
</dbReference>
<dbReference type="PIRSF" id="PIRSF036580">
    <property type="entry name" value="Cyclin_L"/>
    <property type="match status" value="1"/>
</dbReference>
<dbReference type="PANTHER" id="PTHR10026">
    <property type="entry name" value="CYCLIN"/>
    <property type="match status" value="1"/>
</dbReference>
<evidence type="ECO:0000259" key="2">
    <source>
        <dbReference type="SMART" id="SM00385"/>
    </source>
</evidence>
<name>A0A1X2IH26_9FUNG</name>
<evidence type="ECO:0000256" key="1">
    <source>
        <dbReference type="RuleBase" id="RU000383"/>
    </source>
</evidence>
<dbReference type="InterPro" id="IPR006671">
    <property type="entry name" value="Cyclin_N"/>
</dbReference>
<feature type="domain" description="Cyclin-like" evidence="2">
    <location>
        <begin position="39"/>
        <end position="116"/>
    </location>
</feature>
<gene>
    <name evidence="3" type="ORF">BCR42DRAFT_327014</name>
</gene>
<comment type="caution">
    <text evidence="3">The sequence shown here is derived from an EMBL/GenBank/DDBJ whole genome shotgun (WGS) entry which is preliminary data.</text>
</comment>
<dbReference type="SMART" id="SM00385">
    <property type="entry name" value="CYCLIN"/>
    <property type="match status" value="2"/>
</dbReference>
<evidence type="ECO:0000313" key="4">
    <source>
        <dbReference type="Proteomes" id="UP000193560"/>
    </source>
</evidence>
<dbReference type="OrthoDB" id="10264655at2759"/>
<sequence length="293" mass="33873">MSRVLQNPLASIDQLTCSPSKRDHIPEELEDDLRNFGAELIQCAGILLKLPQVAMASAQVLFQRFFFMASFKDFNIVEIGMGALFLAAKVEESAIRMTHLVTVYDHLIRRAQHRSTSPPLDAFSQQNKSGTHQHSHFIPLYYLYIFKRAYEFKAMTIAAEMQLLKQLGFNVQVQLPYSLMINYLRILGLEDHESVPSRAWNYVNDSLRTIVHVAYSPEVTAVTSIWLSCRDEQIKLPIDPGNEWWLLFDVKESDIKTVAEQIKKLYYQPLDRQRLPLTTEQVQDWITPQNKLD</sequence>
<dbReference type="Proteomes" id="UP000193560">
    <property type="component" value="Unassembled WGS sequence"/>
</dbReference>
<dbReference type="Pfam" id="PF00134">
    <property type="entry name" value="Cyclin_N"/>
    <property type="match status" value="1"/>
</dbReference>
<organism evidence="3 4">
    <name type="scientific">Absidia repens</name>
    <dbReference type="NCBI Taxonomy" id="90262"/>
    <lineage>
        <taxon>Eukaryota</taxon>
        <taxon>Fungi</taxon>
        <taxon>Fungi incertae sedis</taxon>
        <taxon>Mucoromycota</taxon>
        <taxon>Mucoromycotina</taxon>
        <taxon>Mucoromycetes</taxon>
        <taxon>Mucorales</taxon>
        <taxon>Cunninghamellaceae</taxon>
        <taxon>Absidia</taxon>
    </lineage>
</organism>
<evidence type="ECO:0000313" key="3">
    <source>
        <dbReference type="EMBL" id="ORZ16360.1"/>
    </source>
</evidence>
<feature type="domain" description="Cyclin-like" evidence="2">
    <location>
        <begin position="178"/>
        <end position="264"/>
    </location>
</feature>
<dbReference type="InterPro" id="IPR013763">
    <property type="entry name" value="Cyclin-like_dom"/>
</dbReference>
<proteinExistence type="inferred from homology"/>
<dbReference type="STRING" id="90262.A0A1X2IH26"/>
<protein>
    <submittedName>
        <fullName evidence="3">Cyclin-like protein</fullName>
    </submittedName>
</protein>
<dbReference type="GO" id="GO:0006357">
    <property type="term" value="P:regulation of transcription by RNA polymerase II"/>
    <property type="evidence" value="ECO:0007669"/>
    <property type="project" value="InterPro"/>
</dbReference>